<dbReference type="PANTHER" id="PTHR36766">
    <property type="entry name" value="PLANT BROAD-SPECTRUM MILDEW RESISTANCE PROTEIN RPW8"/>
    <property type="match status" value="1"/>
</dbReference>
<comment type="caution">
    <text evidence="5">The sequence shown here is derived from an EMBL/GenBank/DDBJ whole genome shotgun (WGS) entry which is preliminary data.</text>
</comment>
<keyword evidence="6" id="KW-1185">Reference proteome</keyword>
<dbReference type="Pfam" id="PF05659">
    <property type="entry name" value="RPW8"/>
    <property type="match status" value="2"/>
</dbReference>
<evidence type="ECO:0000256" key="3">
    <source>
        <dbReference type="ARBA" id="ARBA00022821"/>
    </source>
</evidence>
<evidence type="ECO:0000259" key="4">
    <source>
        <dbReference type="PROSITE" id="PS51153"/>
    </source>
</evidence>
<organism evidence="5 6">
    <name type="scientific">Malus domestica</name>
    <name type="common">Apple</name>
    <name type="synonym">Pyrus malus</name>
    <dbReference type="NCBI Taxonomy" id="3750"/>
    <lineage>
        <taxon>Eukaryota</taxon>
        <taxon>Viridiplantae</taxon>
        <taxon>Streptophyta</taxon>
        <taxon>Embryophyta</taxon>
        <taxon>Tracheophyta</taxon>
        <taxon>Spermatophyta</taxon>
        <taxon>Magnoliopsida</taxon>
        <taxon>eudicotyledons</taxon>
        <taxon>Gunneridae</taxon>
        <taxon>Pentapetalae</taxon>
        <taxon>rosids</taxon>
        <taxon>fabids</taxon>
        <taxon>Rosales</taxon>
        <taxon>Rosaceae</taxon>
        <taxon>Amygdaloideae</taxon>
        <taxon>Maleae</taxon>
        <taxon>Malus</taxon>
    </lineage>
</organism>
<evidence type="ECO:0000256" key="2">
    <source>
        <dbReference type="ARBA" id="ARBA00022737"/>
    </source>
</evidence>
<dbReference type="GO" id="GO:0043531">
    <property type="term" value="F:ADP binding"/>
    <property type="evidence" value="ECO:0007669"/>
    <property type="project" value="InterPro"/>
</dbReference>
<dbReference type="PROSITE" id="PS51153">
    <property type="entry name" value="RPW8"/>
    <property type="match status" value="1"/>
</dbReference>
<reference evidence="5 6" key="1">
    <citation type="submission" date="2018-10" db="EMBL/GenBank/DDBJ databases">
        <title>A high-quality apple genome assembly.</title>
        <authorList>
            <person name="Hu J."/>
        </authorList>
    </citation>
    <scope>NUCLEOTIDE SEQUENCE [LARGE SCALE GENOMIC DNA]</scope>
    <source>
        <strain evidence="6">cv. HFTH1</strain>
        <tissue evidence="5">Young leaf</tissue>
    </source>
</reference>
<dbReference type="Pfam" id="PF00931">
    <property type="entry name" value="NB-ARC"/>
    <property type="match status" value="2"/>
</dbReference>
<dbReference type="InterPro" id="IPR042197">
    <property type="entry name" value="Apaf_helical"/>
</dbReference>
<comment type="similarity">
    <text evidence="1">Belongs to the disease resistance NB-LRR family.</text>
</comment>
<evidence type="ECO:0000313" key="6">
    <source>
        <dbReference type="Proteomes" id="UP000290289"/>
    </source>
</evidence>
<feature type="domain" description="RPW8" evidence="4">
    <location>
        <begin position="43"/>
        <end position="194"/>
    </location>
</feature>
<dbReference type="InterPro" id="IPR036388">
    <property type="entry name" value="WH-like_DNA-bd_sf"/>
</dbReference>
<dbReference type="InterPro" id="IPR008808">
    <property type="entry name" value="Powdery_mildew-R_dom"/>
</dbReference>
<dbReference type="Gene3D" id="3.40.50.300">
    <property type="entry name" value="P-loop containing nucleotide triphosphate hydrolases"/>
    <property type="match status" value="2"/>
</dbReference>
<evidence type="ECO:0000313" key="5">
    <source>
        <dbReference type="EMBL" id="RXH75265.1"/>
    </source>
</evidence>
<proteinExistence type="inferred from homology"/>
<dbReference type="PANTHER" id="PTHR36766:SF3">
    <property type="entry name" value="RPW8 DOMAIN-CONTAINING PROTEIN"/>
    <property type="match status" value="1"/>
</dbReference>
<sequence length="891" mass="100453">MNVIGRCDILGQSMAKSMAPIRSFSGSSFAICLGSQWGEAGMGGVGEIFAGAAVGALFSVLYDVVKDVKDKTMMFRELLGDLDSTLEALNPLIKDIERYKKVLDQSNKEVLKIVRQIADGEGLVLKCSKLSRWKSFKKYKYAKQLLDLDKCLNRLLKILNVEGIRNGFENLHISRENLAVSKEALAAVQKNGLVGNKENVVIQKQEGFHDLGSVPEPPRVTVGLDEPLRDLKIMLLKDDVSMLVLTAAGGCGKTTLAMKFCQDEDVKDKFKENIFFVTVSKDPNLDVVQELYQRMKSQETGRNPLLLVLDDVWLKSKSLLQKFDELELPNYKILVTSRSEFPGFGTPYNLKALNDEDSMTLLRHSASLGDSLSVPEDLLRKILKHCKGVPLAITVTGKSLRGQAAEFWRSRLTEWSKSSILDSETELLLRLQCSIDDLEEKEAVIKECFMDLGSFPEDQRIPAAAFIDMWIELYKLDDDFLCIKNLLELTTRGLANLVITRKENIEIADDYYIEHFVSQHDMLRQLAIYNAKLDPIEDRKRLIVVSGHNQPKWLTEQKSQPINARLLSISSGMSGGADGLFGGDGLGTVFNMLYDVLKELTAENVMFKPLLKDIKSRNLPDVELANLKQHLEEGIKLLQNCGKIRWWSVYKRYKYANKLTGWDESLQRLLEVLKVQEIRDVKDNSVSVKNVEKLVSRIESNLVIPKKPDSEAWCAVPELPPLVVGLDFPLNELKRKLLKDENVSMVVLTAPGGCGKTTLATKFCQDKDVKDTFMDNIFFVTVSKKPNLENIVQDLYQRKVTWLQSFLKEEGQSPLLIVLDDVWSGSESLVEKFDHFKTENCQGYGTPYYLQLLDHDNAMKLFHHSASLGDKSSHVPKDIREKVILVATCNA</sequence>
<dbReference type="EMBL" id="RDQH01000341">
    <property type="protein sequence ID" value="RXH75265.1"/>
    <property type="molecule type" value="Genomic_DNA"/>
</dbReference>
<name>A0A498I054_MALDO</name>
<dbReference type="GO" id="GO:0006952">
    <property type="term" value="P:defense response"/>
    <property type="evidence" value="ECO:0007669"/>
    <property type="project" value="UniProtKB-KW"/>
</dbReference>
<dbReference type="SUPFAM" id="SSF52540">
    <property type="entry name" value="P-loop containing nucleoside triphosphate hydrolases"/>
    <property type="match status" value="2"/>
</dbReference>
<dbReference type="InterPro" id="IPR027417">
    <property type="entry name" value="P-loop_NTPase"/>
</dbReference>
<dbReference type="Gene3D" id="1.10.8.430">
    <property type="entry name" value="Helical domain of apoptotic protease-activating factors"/>
    <property type="match status" value="1"/>
</dbReference>
<dbReference type="PRINTS" id="PR00364">
    <property type="entry name" value="DISEASERSIST"/>
</dbReference>
<keyword evidence="2" id="KW-0677">Repeat</keyword>
<dbReference type="AlphaFoldDB" id="A0A498I054"/>
<dbReference type="Proteomes" id="UP000290289">
    <property type="component" value="Chromosome 15"/>
</dbReference>
<accession>A0A498I054</accession>
<gene>
    <name evidence="5" type="ORF">DVH24_029986</name>
</gene>
<evidence type="ECO:0000256" key="1">
    <source>
        <dbReference type="ARBA" id="ARBA00008894"/>
    </source>
</evidence>
<dbReference type="Gene3D" id="1.10.10.10">
    <property type="entry name" value="Winged helix-like DNA-binding domain superfamily/Winged helix DNA-binding domain"/>
    <property type="match status" value="1"/>
</dbReference>
<dbReference type="InterPro" id="IPR002182">
    <property type="entry name" value="NB-ARC"/>
</dbReference>
<protein>
    <recommendedName>
        <fullName evidence="4">RPW8 domain-containing protein</fullName>
    </recommendedName>
</protein>
<keyword evidence="3" id="KW-0611">Plant defense</keyword>